<dbReference type="Pfam" id="PF08167">
    <property type="entry name" value="RIX1"/>
    <property type="match status" value="1"/>
</dbReference>
<dbReference type="EMBL" id="MCFC01000041">
    <property type="protein sequence ID" value="ORY27065.1"/>
    <property type="molecule type" value="Genomic_DNA"/>
</dbReference>
<reference evidence="7 8" key="1">
    <citation type="submission" date="2016-07" db="EMBL/GenBank/DDBJ databases">
        <title>Pervasive Adenine N6-methylation of Active Genes in Fungi.</title>
        <authorList>
            <consortium name="DOE Joint Genome Institute"/>
            <person name="Mondo S.J."/>
            <person name="Dannebaum R.O."/>
            <person name="Kuo R.C."/>
            <person name="Labutti K."/>
            <person name="Haridas S."/>
            <person name="Kuo A."/>
            <person name="Salamov A."/>
            <person name="Ahrendt S.R."/>
            <person name="Lipzen A."/>
            <person name="Sullivan W."/>
            <person name="Andreopoulos W.B."/>
            <person name="Clum A."/>
            <person name="Lindquist E."/>
            <person name="Daum C."/>
            <person name="Ramamoorthy G.K."/>
            <person name="Gryganskyi A."/>
            <person name="Culley D."/>
            <person name="Magnuson J.K."/>
            <person name="James T.Y."/>
            <person name="O'Malley M.A."/>
            <person name="Stajich J.E."/>
            <person name="Spatafora J.W."/>
            <person name="Visel A."/>
            <person name="Grigoriev I.V."/>
        </authorList>
    </citation>
    <scope>NUCLEOTIDE SEQUENCE [LARGE SCALE GENOMIC DNA]</scope>
    <source>
        <strain evidence="7 8">68-887.2</strain>
    </source>
</reference>
<evidence type="ECO:0000256" key="4">
    <source>
        <dbReference type="ARBA" id="ARBA00023242"/>
    </source>
</evidence>
<feature type="region of interest" description="Disordered" evidence="5">
    <location>
        <begin position="636"/>
        <end position="670"/>
    </location>
</feature>
<comment type="similarity">
    <text evidence="2">Belongs to the RIX1/PELP1 family.</text>
</comment>
<feature type="compositionally biased region" description="Polar residues" evidence="5">
    <location>
        <begin position="610"/>
        <end position="621"/>
    </location>
</feature>
<feature type="compositionally biased region" description="Basic and acidic residues" evidence="5">
    <location>
        <begin position="707"/>
        <end position="723"/>
    </location>
</feature>
<keyword evidence="8" id="KW-1185">Reference proteome</keyword>
<comment type="subcellular location">
    <subcellularLocation>
        <location evidence="1">Nucleus</location>
    </subcellularLocation>
</comment>
<dbReference type="PANTHER" id="PTHR34105:SF1">
    <property type="entry name" value="PROLINE-, GLUTAMIC ACID- AND LEUCINE-RICH PROTEIN 1"/>
    <property type="match status" value="1"/>
</dbReference>
<feature type="compositionally biased region" description="Acidic residues" evidence="5">
    <location>
        <begin position="592"/>
        <end position="601"/>
    </location>
</feature>
<dbReference type="InterPro" id="IPR012583">
    <property type="entry name" value="RIX1_N"/>
</dbReference>
<feature type="region of interest" description="Disordered" evidence="5">
    <location>
        <begin position="589"/>
        <end position="621"/>
    </location>
</feature>
<evidence type="ECO:0000256" key="3">
    <source>
        <dbReference type="ARBA" id="ARBA00021502"/>
    </source>
</evidence>
<gene>
    <name evidence="7" type="ORF">BCR39DRAFT_539094</name>
</gene>
<dbReference type="Proteomes" id="UP000193986">
    <property type="component" value="Unassembled WGS sequence"/>
</dbReference>
<feature type="compositionally biased region" description="Acidic residues" evidence="5">
    <location>
        <begin position="725"/>
        <end position="756"/>
    </location>
</feature>
<evidence type="ECO:0000256" key="5">
    <source>
        <dbReference type="SAM" id="MobiDB-lite"/>
    </source>
</evidence>
<protein>
    <recommendedName>
        <fullName evidence="3">Pre-rRNA-processing protein RIX1</fullName>
    </recommendedName>
</protein>
<evidence type="ECO:0000259" key="6">
    <source>
        <dbReference type="Pfam" id="PF08167"/>
    </source>
</evidence>
<accession>A0A1Y2AYY0</accession>
<sequence length="756" mass="81244">MSDLTSIILTLPLSSTSLYDLIVTHRPFSHPSSLSQTSLSKFLNRLTATLTSRDTSSQDRIAACSVARQVIDQDIEGHVLSRSAKIWIPACLSQLGTPSSTTLPSLELIVVIIEHSSTYPSFERESVQPILGKLAVTICKLLSAPEPSTIRPLLEKTKQLIAHSPAPWRPSVPSLRNILIGLIMAPADYNTAIAASDVLASLCLCGGKAQVGESWKGGMRDALGGFGTALSGVSQDAWVEEIVRVVPPPAPAGFEQPADPIQRLATSVVRLGSWTQIILAYLRFHSPRPVPVPIAQIVAAGLRCLNLTLDTPIVAYISPLHHAALIASLPKIWSSGLSLLAGIATSVGDHLFPQLSQILDHSTWLAEKIPQTHIQIHTQLLRFHRLIFDLYPPALVAVEYPTRLLKVCLARMNPLLESRSLPLMDENEGGSKKGKKRARGGEDGLVGGLEGKERRDLAGDESEGIVEALLLAKLLHPTPLLSTSLLTFSIRLHLALHLRLFSFPPTSTTQCIRRALYDVLQSALLIPSARGTEQGWKTVIIATLDASEMNSEKVDLLLHPTLPPLHRSAPPIERGEEKALREELGFSVVGDDGMDGVEEGDSSARDRHPVQSQVGVTPIAKQSRQPLLPIASSVTAAPPPSVAASLSRVDPLSNSTTTAEASNQDTQGGAAVQAVDIESIEVSLKPEAPLIADSIPFMSTSNVLLADKGKSKAVETSEVRIGTDNESEGIPELDSGSSDEDMDDEEEEEEGDQDQD</sequence>
<dbReference type="GO" id="GO:0005634">
    <property type="term" value="C:nucleus"/>
    <property type="evidence" value="ECO:0007669"/>
    <property type="project" value="UniProtKB-SubCell"/>
</dbReference>
<dbReference type="STRING" id="71784.A0A1Y2AYY0"/>
<keyword evidence="4" id="KW-0539">Nucleus</keyword>
<dbReference type="InParanoid" id="A0A1Y2AYY0"/>
<organism evidence="7 8">
    <name type="scientific">Naematelia encephala</name>
    <dbReference type="NCBI Taxonomy" id="71784"/>
    <lineage>
        <taxon>Eukaryota</taxon>
        <taxon>Fungi</taxon>
        <taxon>Dikarya</taxon>
        <taxon>Basidiomycota</taxon>
        <taxon>Agaricomycotina</taxon>
        <taxon>Tremellomycetes</taxon>
        <taxon>Tremellales</taxon>
        <taxon>Naemateliaceae</taxon>
        <taxon>Naematelia</taxon>
    </lineage>
</organism>
<dbReference type="GO" id="GO:0006364">
    <property type="term" value="P:rRNA processing"/>
    <property type="evidence" value="ECO:0007669"/>
    <property type="project" value="TreeGrafter"/>
</dbReference>
<feature type="domain" description="Pre-rRNA-processing protein RIX1 N-terminal" evidence="6">
    <location>
        <begin position="17"/>
        <end position="185"/>
    </location>
</feature>
<feature type="compositionally biased region" description="Polar residues" evidence="5">
    <location>
        <begin position="652"/>
        <end position="667"/>
    </location>
</feature>
<proteinExistence type="inferred from homology"/>
<feature type="compositionally biased region" description="Low complexity" evidence="5">
    <location>
        <begin position="636"/>
        <end position="649"/>
    </location>
</feature>
<name>A0A1Y2AYY0_9TREE</name>
<dbReference type="OrthoDB" id="20900at2759"/>
<dbReference type="InterPro" id="IPR016024">
    <property type="entry name" value="ARM-type_fold"/>
</dbReference>
<evidence type="ECO:0000313" key="8">
    <source>
        <dbReference type="Proteomes" id="UP000193986"/>
    </source>
</evidence>
<feature type="region of interest" description="Disordered" evidence="5">
    <location>
        <begin position="707"/>
        <end position="756"/>
    </location>
</feature>
<feature type="region of interest" description="Disordered" evidence="5">
    <location>
        <begin position="423"/>
        <end position="456"/>
    </location>
</feature>
<dbReference type="PANTHER" id="PTHR34105">
    <property type="entry name" value="PROLINE-, GLUTAMIC ACID- AND LEUCINE-RICH PROTEIN 1"/>
    <property type="match status" value="1"/>
</dbReference>
<evidence type="ECO:0000313" key="7">
    <source>
        <dbReference type="EMBL" id="ORY27065.1"/>
    </source>
</evidence>
<dbReference type="AlphaFoldDB" id="A0A1Y2AYY0"/>
<dbReference type="SUPFAM" id="SSF48371">
    <property type="entry name" value="ARM repeat"/>
    <property type="match status" value="1"/>
</dbReference>
<evidence type="ECO:0000256" key="2">
    <source>
        <dbReference type="ARBA" id="ARBA00010511"/>
    </source>
</evidence>
<comment type="caution">
    <text evidence="7">The sequence shown here is derived from an EMBL/GenBank/DDBJ whole genome shotgun (WGS) entry which is preliminary data.</text>
</comment>
<evidence type="ECO:0000256" key="1">
    <source>
        <dbReference type="ARBA" id="ARBA00004123"/>
    </source>
</evidence>